<dbReference type="SMART" id="SM00248">
    <property type="entry name" value="ANK"/>
    <property type="match status" value="1"/>
</dbReference>
<sequence>MAAAGRTPASFRLPDWTTFLEYLKFKIEQQHESIDEPVVDEECNGNTFLMEAVQRSDKEAVEYLVTAGADVNVLTAGSALTSYNPFMGVGSTEIIEILQYLLDNGAFFIQDVGGRYRGMMPDERAWAQIGQHMEDIEEDDEEQKALEEQTITDMEAIHDFLESAASGRIFDATVSVLGQRKPPFLFKYDKLADIRKLKEIIQILYLDDEDLQIKFDLLMPMAQIGKTKKEINANKVLNVDRTMSDYVGSRYNNTPVKLVVAPKIRSGFGGRRKTLKRK</sequence>
<dbReference type="InterPro" id="IPR036770">
    <property type="entry name" value="Ankyrin_rpt-contain_sf"/>
</dbReference>
<evidence type="ECO:0000313" key="1">
    <source>
        <dbReference type="EMBL" id="QHU21804.1"/>
    </source>
</evidence>
<dbReference type="Pfam" id="PF00023">
    <property type="entry name" value="Ank"/>
    <property type="match status" value="1"/>
</dbReference>
<proteinExistence type="predicted"/>
<name>A0A6C0KZ57_9ZZZZ</name>
<reference evidence="1" key="1">
    <citation type="journal article" date="2020" name="Nature">
        <title>Giant virus diversity and host interactions through global metagenomics.</title>
        <authorList>
            <person name="Schulz F."/>
            <person name="Roux S."/>
            <person name="Paez-Espino D."/>
            <person name="Jungbluth S."/>
            <person name="Walsh D.A."/>
            <person name="Denef V.J."/>
            <person name="McMahon K.D."/>
            <person name="Konstantinidis K.T."/>
            <person name="Eloe-Fadrosh E.A."/>
            <person name="Kyrpides N.C."/>
            <person name="Woyke T."/>
        </authorList>
    </citation>
    <scope>NUCLEOTIDE SEQUENCE</scope>
    <source>
        <strain evidence="1">GVMAG-S-3300013286-35</strain>
    </source>
</reference>
<dbReference type="PROSITE" id="PS50088">
    <property type="entry name" value="ANK_REPEAT"/>
    <property type="match status" value="1"/>
</dbReference>
<dbReference type="AlphaFoldDB" id="A0A6C0KZ57"/>
<dbReference type="EMBL" id="MN740992">
    <property type="protein sequence ID" value="QHU21804.1"/>
    <property type="molecule type" value="Genomic_DNA"/>
</dbReference>
<accession>A0A6C0KZ57</accession>
<organism evidence="1">
    <name type="scientific">viral metagenome</name>
    <dbReference type="NCBI Taxonomy" id="1070528"/>
    <lineage>
        <taxon>unclassified sequences</taxon>
        <taxon>metagenomes</taxon>
        <taxon>organismal metagenomes</taxon>
    </lineage>
</organism>
<dbReference type="SUPFAM" id="SSF48403">
    <property type="entry name" value="Ankyrin repeat"/>
    <property type="match status" value="1"/>
</dbReference>
<dbReference type="PROSITE" id="PS50297">
    <property type="entry name" value="ANK_REP_REGION"/>
    <property type="match status" value="1"/>
</dbReference>
<dbReference type="Gene3D" id="1.25.40.20">
    <property type="entry name" value="Ankyrin repeat-containing domain"/>
    <property type="match status" value="1"/>
</dbReference>
<protein>
    <submittedName>
        <fullName evidence="1">Uncharacterized protein</fullName>
    </submittedName>
</protein>
<dbReference type="InterPro" id="IPR002110">
    <property type="entry name" value="Ankyrin_rpt"/>
</dbReference>